<dbReference type="SFLD" id="SFLDG01153">
    <property type="entry name" value="Main.4:_Theta-like"/>
    <property type="match status" value="1"/>
</dbReference>
<dbReference type="Pfam" id="PF00043">
    <property type="entry name" value="GST_C"/>
    <property type="match status" value="1"/>
</dbReference>
<dbReference type="PROSITE" id="PS50405">
    <property type="entry name" value="GST_CTER"/>
    <property type="match status" value="1"/>
</dbReference>
<dbReference type="SFLD" id="SFLDS00019">
    <property type="entry name" value="Glutathione_Transferase_(cytos"/>
    <property type="match status" value="1"/>
</dbReference>
<dbReference type="Pfam" id="PF13417">
    <property type="entry name" value="GST_N_3"/>
    <property type="match status" value="1"/>
</dbReference>
<protein>
    <submittedName>
        <fullName evidence="5">Glutathione S-transferase D11</fullName>
    </submittedName>
    <submittedName>
        <fullName evidence="4">Glutathione S-transferase d10</fullName>
    </submittedName>
</protein>
<dbReference type="InterPro" id="IPR036249">
    <property type="entry name" value="Thioredoxin-like_sf"/>
</dbReference>
<evidence type="ECO:0000313" key="6">
    <source>
        <dbReference type="EMBL" id="QHU79931.1"/>
    </source>
</evidence>
<dbReference type="FunFam" id="3.40.30.10:FF:000034">
    <property type="entry name" value="glutathione S-transferase 1"/>
    <property type="match status" value="1"/>
</dbReference>
<dbReference type="SUPFAM" id="SSF47616">
    <property type="entry name" value="GST C-terminal domain-like"/>
    <property type="match status" value="1"/>
</dbReference>
<reference evidence="4" key="1">
    <citation type="journal article" date="2017" name="Insect Mol. Biol.">
        <title>Identification of glutathione S-transferases in Bemisia tabaci (Hemiptera: Aleyrodidae) and evidence that GSTd7 helps explain the difference in insecticide susceptibility between B. tabaci Middle East-Minor Asia 1 and Mediterranean.</title>
        <authorList>
            <person name="He C."/>
            <person name="Xie W."/>
            <person name="Yang X."/>
            <person name="Wang S.L."/>
            <person name="Wu Q.J."/>
            <person name="Zhang Y.J."/>
        </authorList>
    </citation>
    <scope>NUCLEOTIDE SEQUENCE</scope>
    <source>
        <strain evidence="4">B</strain>
    </source>
</reference>
<dbReference type="PANTHER" id="PTHR43969">
    <property type="entry name" value="GLUTATHIONE S TRANSFERASE D10, ISOFORM A-RELATED"/>
    <property type="match status" value="1"/>
</dbReference>
<feature type="domain" description="GST N-terminal" evidence="2">
    <location>
        <begin position="1"/>
        <end position="82"/>
    </location>
</feature>
<dbReference type="CDD" id="cd03177">
    <property type="entry name" value="GST_C_Delta_Epsilon"/>
    <property type="match status" value="1"/>
</dbReference>
<dbReference type="SFLD" id="SFLDG00358">
    <property type="entry name" value="Main_(cytGST)"/>
    <property type="match status" value="1"/>
</dbReference>
<dbReference type="FunFam" id="1.20.1050.10:FF:000007">
    <property type="entry name" value="Glutathione S-transferase 1-1"/>
    <property type="match status" value="1"/>
</dbReference>
<dbReference type="Gene3D" id="3.40.30.10">
    <property type="entry name" value="Glutaredoxin"/>
    <property type="match status" value="1"/>
</dbReference>
<dbReference type="Gene3D" id="1.20.1050.10">
    <property type="match status" value="1"/>
</dbReference>
<organism evidence="4">
    <name type="scientific">Bemisia tabaci</name>
    <name type="common">Sweetpotato whitefly</name>
    <name type="synonym">Aleurodes tabaci</name>
    <dbReference type="NCBI Taxonomy" id="7038"/>
    <lineage>
        <taxon>Eukaryota</taxon>
        <taxon>Metazoa</taxon>
        <taxon>Ecdysozoa</taxon>
        <taxon>Arthropoda</taxon>
        <taxon>Hexapoda</taxon>
        <taxon>Insecta</taxon>
        <taxon>Pterygota</taxon>
        <taxon>Neoptera</taxon>
        <taxon>Paraneoptera</taxon>
        <taxon>Hemiptera</taxon>
        <taxon>Sternorrhyncha</taxon>
        <taxon>Aleyrodoidea</taxon>
        <taxon>Aleyrodidae</taxon>
        <taxon>Aleyrodinae</taxon>
        <taxon>Bemisia</taxon>
    </lineage>
</organism>
<dbReference type="InterPro" id="IPR004045">
    <property type="entry name" value="Glutathione_S-Trfase_N"/>
</dbReference>
<feature type="domain" description="GST C-terminal" evidence="3">
    <location>
        <begin position="88"/>
        <end position="209"/>
    </location>
</feature>
<reference evidence="5" key="3">
    <citation type="submission" date="2020-02" db="EMBL/GenBank/DDBJ databases">
        <title>Molecular Evolution of the glutathione S-transferase family in the Bemisia tabaci species complex.</title>
        <authorList>
            <person name="Patel M."/>
            <person name="Visendi P."/>
            <person name="Seal S."/>
            <person name="Sertchook R."/>
            <person name="Malka O."/>
        </authorList>
    </citation>
    <scope>NUCLEOTIDE SEQUENCE</scope>
    <source>
        <strain evidence="7">Australia</strain>
        <strain evidence="6">MEAM1</strain>
        <strain evidence="5">SSA1-SG3</strain>
    </source>
</reference>
<accession>A0A223FQW8</accession>
<dbReference type="EMBL" id="MN187082">
    <property type="protein sequence ID" value="QHU79934.1"/>
    <property type="molecule type" value="mRNA"/>
</dbReference>
<evidence type="ECO:0000256" key="1">
    <source>
        <dbReference type="ARBA" id="ARBA00011738"/>
    </source>
</evidence>
<dbReference type="InterPro" id="IPR036282">
    <property type="entry name" value="Glutathione-S-Trfase_C_sf"/>
</dbReference>
<dbReference type="PANTHER" id="PTHR43969:SF9">
    <property type="entry name" value="GLUTATHIONE S TRANSFERASE D10, ISOFORM A-RELATED"/>
    <property type="match status" value="1"/>
</dbReference>
<dbReference type="GO" id="GO:0004364">
    <property type="term" value="F:glutathione transferase activity"/>
    <property type="evidence" value="ECO:0007669"/>
    <property type="project" value="TreeGrafter"/>
</dbReference>
<sequence length="218" mass="24991">MAVDLYYVLASPPCRAVLMGAKLIGIDLNLKLVDISRGEQMSPEFLKINPQHTVPVLDDNGFRLNESRVMLTYLSDKYGKDDSLYPKDLQKRAKIDQLLYFDLEKIATPKRDYFKQHVLGDLPVDEVKFQQITKNFPFLEQILDGAEFVAGDSLSVADVTLVADIANYDVVGIDLKKYPNIDRWYTKCQQVIPDYEEINGKGAAQFKRFWDFLISQKK</sequence>
<dbReference type="AlphaFoldDB" id="A0A223FQW8"/>
<dbReference type="InterPro" id="IPR040079">
    <property type="entry name" value="Glutathione_S-Trfase"/>
</dbReference>
<dbReference type="InterPro" id="IPR010987">
    <property type="entry name" value="Glutathione-S-Trfase_C-like"/>
</dbReference>
<dbReference type="KEGG" id="btab:109040990"/>
<comment type="subunit">
    <text evidence="1">Homodimer.</text>
</comment>
<keyword evidence="4" id="KW-0808">Transferase</keyword>
<dbReference type="EMBL" id="MN187079">
    <property type="protein sequence ID" value="QHU79931.1"/>
    <property type="molecule type" value="mRNA"/>
</dbReference>
<dbReference type="PROSITE" id="PS50404">
    <property type="entry name" value="GST_NTER"/>
    <property type="match status" value="1"/>
</dbReference>
<reference evidence="5" key="2">
    <citation type="submission" date="2019-07" db="EMBL/GenBank/DDBJ databases">
        <authorList>
            <person name="Aidlin Harari O."/>
            <person name="Santos-Garcia D."/>
            <person name="Moseri M."/>
            <person name="Moshitzky P."/>
            <person name="Morin S."/>
        </authorList>
    </citation>
    <scope>NUCLEOTIDE SEQUENCE</scope>
    <source>
        <strain evidence="7">Australia</strain>
        <strain evidence="6">MEAM1</strain>
        <strain evidence="5">SSA1-SG3</strain>
    </source>
</reference>
<evidence type="ECO:0000259" key="3">
    <source>
        <dbReference type="PROSITE" id="PS50405"/>
    </source>
</evidence>
<proteinExistence type="evidence at transcript level"/>
<dbReference type="CDD" id="cd03045">
    <property type="entry name" value="GST_N_Delta_Epsilon"/>
    <property type="match status" value="1"/>
</dbReference>
<dbReference type="OrthoDB" id="8183779at2759"/>
<dbReference type="SUPFAM" id="SSF52833">
    <property type="entry name" value="Thioredoxin-like"/>
    <property type="match status" value="1"/>
</dbReference>
<name>A0A223FQW8_BEMTA</name>
<dbReference type="GO" id="GO:0006749">
    <property type="term" value="P:glutathione metabolic process"/>
    <property type="evidence" value="ECO:0007669"/>
    <property type="project" value="TreeGrafter"/>
</dbReference>
<evidence type="ECO:0000313" key="7">
    <source>
        <dbReference type="EMBL" id="QHU79934.1"/>
    </source>
</evidence>
<evidence type="ECO:0000259" key="2">
    <source>
        <dbReference type="PROSITE" id="PS50404"/>
    </source>
</evidence>
<dbReference type="EMBL" id="MN187078">
    <property type="protein sequence ID" value="QHU79930.1"/>
    <property type="molecule type" value="mRNA"/>
</dbReference>
<dbReference type="EMBL" id="MF036024">
    <property type="protein sequence ID" value="AST11603.1"/>
    <property type="molecule type" value="mRNA"/>
</dbReference>
<evidence type="ECO:0000313" key="5">
    <source>
        <dbReference type="EMBL" id="QHU79930.1"/>
    </source>
</evidence>
<dbReference type="InterPro" id="IPR004046">
    <property type="entry name" value="GST_C"/>
</dbReference>
<evidence type="ECO:0000313" key="4">
    <source>
        <dbReference type="EMBL" id="AST11603.1"/>
    </source>
</evidence>